<keyword evidence="3" id="KW-1185">Reference proteome</keyword>
<name>A0A6I2US97_9FIRM</name>
<protein>
    <submittedName>
        <fullName evidence="2">LicD family protein</fullName>
    </submittedName>
</protein>
<evidence type="ECO:0000313" key="3">
    <source>
        <dbReference type="Proteomes" id="UP000430222"/>
    </source>
</evidence>
<gene>
    <name evidence="2" type="ORF">FYJ78_07600</name>
</gene>
<dbReference type="Pfam" id="PF04991">
    <property type="entry name" value="LicD"/>
    <property type="match status" value="1"/>
</dbReference>
<accession>A0A6I2US97</accession>
<proteinExistence type="predicted"/>
<dbReference type="InterPro" id="IPR007074">
    <property type="entry name" value="LicD/FKTN/FKRP_NTP_transf"/>
</dbReference>
<organism evidence="2 3">
    <name type="scientific">Selenomonas montiformis</name>
    <dbReference type="NCBI Taxonomy" id="2652285"/>
    <lineage>
        <taxon>Bacteria</taxon>
        <taxon>Bacillati</taxon>
        <taxon>Bacillota</taxon>
        <taxon>Negativicutes</taxon>
        <taxon>Selenomonadales</taxon>
        <taxon>Selenomonadaceae</taxon>
        <taxon>Selenomonas</taxon>
    </lineage>
</organism>
<evidence type="ECO:0000259" key="1">
    <source>
        <dbReference type="Pfam" id="PF04991"/>
    </source>
</evidence>
<feature type="domain" description="LicD/FKTN/FKRP nucleotidyltransferase" evidence="1">
    <location>
        <begin position="5"/>
        <end position="158"/>
    </location>
</feature>
<evidence type="ECO:0000313" key="2">
    <source>
        <dbReference type="EMBL" id="MSV25048.1"/>
    </source>
</evidence>
<sequence>MTTAYAKIRDSRTTAVEYPDAPYINQGMFIDIFPLDTVSDGSRVQNEIFLMEKELWAIIVKADFVCNARENGYRPHIGMETLKRLLTLPREEQMRVFEAFCQEHYGKSDQVNFITDELCNMNNRVYRSWYDEIVWLPFEKIMLPAPKEYDKVLTGRYGEYQKYVRGAACHAGIEFSVDIPYQIYMANIVREQG</sequence>
<dbReference type="Proteomes" id="UP000430222">
    <property type="component" value="Unassembled WGS sequence"/>
</dbReference>
<reference evidence="2 3" key="1">
    <citation type="submission" date="2019-08" db="EMBL/GenBank/DDBJ databases">
        <title>In-depth cultivation of the pig gut microbiome towards novel bacterial diversity and tailored functional studies.</title>
        <authorList>
            <person name="Wylensek D."/>
            <person name="Hitch T.C.A."/>
            <person name="Clavel T."/>
        </authorList>
    </citation>
    <scope>NUCLEOTIDE SEQUENCE [LARGE SCALE GENOMIC DNA]</scope>
    <source>
        <strain evidence="3">WCA-380-WT-3B3</strain>
    </source>
</reference>
<dbReference type="AlphaFoldDB" id="A0A6I2US97"/>
<dbReference type="GO" id="GO:0009100">
    <property type="term" value="P:glycoprotein metabolic process"/>
    <property type="evidence" value="ECO:0007669"/>
    <property type="project" value="UniProtKB-ARBA"/>
</dbReference>
<comment type="caution">
    <text evidence="2">The sequence shown here is derived from an EMBL/GenBank/DDBJ whole genome shotgun (WGS) entry which is preliminary data.</text>
</comment>
<dbReference type="EMBL" id="VUNL01000007">
    <property type="protein sequence ID" value="MSV25048.1"/>
    <property type="molecule type" value="Genomic_DNA"/>
</dbReference>